<proteinExistence type="predicted"/>
<dbReference type="EMBL" id="JACAQB010000024">
    <property type="protein sequence ID" value="NWB99492.1"/>
    <property type="molecule type" value="Genomic_DNA"/>
</dbReference>
<dbReference type="Proteomes" id="UP000539985">
    <property type="component" value="Unassembled WGS sequence"/>
</dbReference>
<dbReference type="RefSeq" id="WP_177105091.1">
    <property type="nucleotide sequence ID" value="NZ_JACAQB010000024.1"/>
</dbReference>
<reference evidence="1 2" key="1">
    <citation type="submission" date="2020-04" db="EMBL/GenBank/DDBJ databases">
        <title>Molecular characterization of pseudomonads from Agaricus bisporus reveal novel blotch 2 pathogens in Western Europe.</title>
        <authorList>
            <person name="Taparia T."/>
            <person name="Krijger M."/>
            <person name="Haynes E."/>
            <person name="Elpinstone J.G."/>
            <person name="Noble R."/>
            <person name="Van Der Wolf J."/>
        </authorList>
    </citation>
    <scope>NUCLEOTIDE SEQUENCE [LARGE SCALE GENOMIC DNA]</scope>
    <source>
        <strain evidence="1 2">H7001</strain>
    </source>
</reference>
<dbReference type="AlphaFoldDB" id="A0A7Y7XIM4"/>
<organism evidence="1 2">
    <name type="scientific">Pseudomonas gingeri</name>
    <dbReference type="NCBI Taxonomy" id="117681"/>
    <lineage>
        <taxon>Bacteria</taxon>
        <taxon>Pseudomonadati</taxon>
        <taxon>Pseudomonadota</taxon>
        <taxon>Gammaproteobacteria</taxon>
        <taxon>Pseudomonadales</taxon>
        <taxon>Pseudomonadaceae</taxon>
        <taxon>Pseudomonas</taxon>
    </lineage>
</organism>
<evidence type="ECO:0000313" key="1">
    <source>
        <dbReference type="EMBL" id="NWB99492.1"/>
    </source>
</evidence>
<name>A0A7Y7XIM4_9PSED</name>
<protein>
    <submittedName>
        <fullName evidence="1">Uncharacterized protein</fullName>
    </submittedName>
</protein>
<evidence type="ECO:0000313" key="2">
    <source>
        <dbReference type="Proteomes" id="UP000539985"/>
    </source>
</evidence>
<gene>
    <name evidence="1" type="ORF">HX882_26735</name>
</gene>
<accession>A0A7Y7XIM4</accession>
<sequence length="139" mass="15986">MSFVDEKISVEDSARVHWEQYEEYQQAWSVIPTYWTVDRERDAFIWLIRPATPGWPNQIFGLSWKGDARGRVEVVVTIEETKDVAGALCDTFVKVLKIKAPDSLKPELNLIRSALQEAFDTYVRRLDGEAVRKVSISVL</sequence>
<comment type="caution">
    <text evidence="1">The sequence shown here is derived from an EMBL/GenBank/DDBJ whole genome shotgun (WGS) entry which is preliminary data.</text>
</comment>